<evidence type="ECO:0000256" key="1">
    <source>
        <dbReference type="SAM" id="Phobius"/>
    </source>
</evidence>
<dbReference type="Pfam" id="PF01755">
    <property type="entry name" value="Glyco_transf_25"/>
    <property type="match status" value="1"/>
</dbReference>
<proteinExistence type="predicted"/>
<feature type="transmembrane region" description="Helical" evidence="1">
    <location>
        <begin position="253"/>
        <end position="271"/>
    </location>
</feature>
<sequence length="301" mass="34438">MENITETFVINLKECKKRMAAIDKNLTEQNIRYTRWEAIKGKDMNIVDVHENTSMMCRKFLCNNGIIGCFMSHKLLWKHIATKYGNDNYTWVLVLEDDAKLVKGFKDNLANVFYEMHDWPSGVMYPEFIHLACNIFCNLGTITPHIFHSVVVNTTRAYLISAAGASKLIRIFPTINYHVDASISINQILHRNLGYYTTNNFVTNNDGQISSISINSFPRILPDFLNLLLVKGLGFDAVNILFESPVVSFEKTINVNIAVFIFILIVAFLIAKGLYTWASMYVLIEIIYYTVTQKMKGNNEC</sequence>
<accession>A0A6C0BG43</accession>
<dbReference type="AlphaFoldDB" id="A0A6C0BG43"/>
<name>A0A6C0BG43_9ZZZZ</name>
<evidence type="ECO:0000313" key="3">
    <source>
        <dbReference type="EMBL" id="QHS90741.1"/>
    </source>
</evidence>
<reference evidence="3" key="1">
    <citation type="journal article" date="2020" name="Nature">
        <title>Giant virus diversity and host interactions through global metagenomics.</title>
        <authorList>
            <person name="Schulz F."/>
            <person name="Roux S."/>
            <person name="Paez-Espino D."/>
            <person name="Jungbluth S."/>
            <person name="Walsh D.A."/>
            <person name="Denef V.J."/>
            <person name="McMahon K.D."/>
            <person name="Konstantinidis K.T."/>
            <person name="Eloe-Fadrosh E.A."/>
            <person name="Kyrpides N.C."/>
            <person name="Woyke T."/>
        </authorList>
    </citation>
    <scope>NUCLEOTIDE SEQUENCE</scope>
    <source>
        <strain evidence="3">GVMAG-M-3300010354-11</strain>
    </source>
</reference>
<feature type="domain" description="Glycosyl transferase family 25" evidence="2">
    <location>
        <begin position="5"/>
        <end position="182"/>
    </location>
</feature>
<dbReference type="CDD" id="cd06532">
    <property type="entry name" value="Glyco_transf_25"/>
    <property type="match status" value="1"/>
</dbReference>
<dbReference type="InterPro" id="IPR002654">
    <property type="entry name" value="Glyco_trans_25"/>
</dbReference>
<organism evidence="3">
    <name type="scientific">viral metagenome</name>
    <dbReference type="NCBI Taxonomy" id="1070528"/>
    <lineage>
        <taxon>unclassified sequences</taxon>
        <taxon>metagenomes</taxon>
        <taxon>organismal metagenomes</taxon>
    </lineage>
</organism>
<keyword evidence="1" id="KW-0472">Membrane</keyword>
<protein>
    <recommendedName>
        <fullName evidence="2">Glycosyl transferase family 25 domain-containing protein</fullName>
    </recommendedName>
</protein>
<keyword evidence="1" id="KW-0812">Transmembrane</keyword>
<evidence type="ECO:0000259" key="2">
    <source>
        <dbReference type="Pfam" id="PF01755"/>
    </source>
</evidence>
<keyword evidence="1" id="KW-1133">Transmembrane helix</keyword>
<dbReference type="EMBL" id="MN739144">
    <property type="protein sequence ID" value="QHS90741.1"/>
    <property type="molecule type" value="Genomic_DNA"/>
</dbReference>